<organism evidence="2 3">
    <name type="scientific">Paenirhodobacter populi</name>
    <dbReference type="NCBI Taxonomy" id="2306993"/>
    <lineage>
        <taxon>Bacteria</taxon>
        <taxon>Pseudomonadati</taxon>
        <taxon>Pseudomonadota</taxon>
        <taxon>Alphaproteobacteria</taxon>
        <taxon>Rhodobacterales</taxon>
        <taxon>Rhodobacter group</taxon>
        <taxon>Paenirhodobacter</taxon>
    </lineage>
</organism>
<name>A0A443JKM2_9RHOB</name>
<dbReference type="SUPFAM" id="SSF52266">
    <property type="entry name" value="SGNH hydrolase"/>
    <property type="match status" value="1"/>
</dbReference>
<dbReference type="EMBL" id="SAUZ01000010">
    <property type="protein sequence ID" value="RWR21139.1"/>
    <property type="molecule type" value="Genomic_DNA"/>
</dbReference>
<feature type="domain" description="SGNH hydrolase-type esterase" evidence="1">
    <location>
        <begin position="132"/>
        <end position="301"/>
    </location>
</feature>
<protein>
    <recommendedName>
        <fullName evidence="1">SGNH hydrolase-type esterase domain-containing protein</fullName>
    </recommendedName>
</protein>
<dbReference type="CDD" id="cd00229">
    <property type="entry name" value="SGNH_hydrolase"/>
    <property type="match status" value="1"/>
</dbReference>
<accession>A0A443JKM2</accession>
<dbReference type="InterPro" id="IPR036514">
    <property type="entry name" value="SGNH_hydro_sf"/>
</dbReference>
<evidence type="ECO:0000259" key="1">
    <source>
        <dbReference type="Pfam" id="PF13472"/>
    </source>
</evidence>
<sequence length="553" mass="58127">MTIDLFADRAPNMAFPRNAVPITPSDTEALEYAADSLWIGSAGNVRLKTISGQIATFKNIASGTILSVRTAQVFATDTTAGSIVGLGTWPIATSTNEEPAPVEPAKVMLAGPRYATNGDSQIQMTQSGYRPATVGRSINHSVSGWSAPLHDLLGWKLRQVSGEGTGGTTTAQILSATPQRVADAVASGADFAFIIGGGNDGPSADINITIDNMTAIYDLYEAAGIQQVTYIVPKNGAPTHVARRAWFADVEERRKRWPRYIYVDVWNELANPANDPDSAGGPGINPLYSEDNTHLNTLGSRVLAQTLATKLAPLMPADFGDVAPNLNTPIVPAFITQTTGGTITNNSTATVTGQLPTGLTMTIPEAFNGCSIALSTNLSGGVPELAVHVTGRTGEAVPAMVGGATINIAPAIITDTAILNALSEGDVLGTYADLTIDAGSKGARWSTAFLRFAGNGHVSRELSTGSTGTASLQYPANNTDTVTRADRANVAWTHRALTPGMPLKSNWVGSASRSVTSRIDLNTNAAGEVDATFRIKNFKLVKAHPTLYPWPWI</sequence>
<dbReference type="InterPro" id="IPR013830">
    <property type="entry name" value="SGNH_hydro"/>
</dbReference>
<dbReference type="GO" id="GO:0016788">
    <property type="term" value="F:hydrolase activity, acting on ester bonds"/>
    <property type="evidence" value="ECO:0007669"/>
    <property type="project" value="UniProtKB-ARBA"/>
</dbReference>
<evidence type="ECO:0000313" key="2">
    <source>
        <dbReference type="EMBL" id="RWR21139.1"/>
    </source>
</evidence>
<gene>
    <name evidence="2" type="ORF">D2T30_09860</name>
</gene>
<reference evidence="2 3" key="1">
    <citation type="submission" date="2019-01" db="EMBL/GenBank/DDBJ databases">
        <title>Sinorhodobacter populi sp. nov. isolated from the symptomatic bark tissue of Populus euramericana canker.</title>
        <authorList>
            <person name="Xu G."/>
        </authorList>
    </citation>
    <scope>NUCLEOTIDE SEQUENCE [LARGE SCALE GENOMIC DNA]</scope>
    <source>
        <strain evidence="2 3">SK2B-1</strain>
    </source>
</reference>
<dbReference type="Proteomes" id="UP000284476">
    <property type="component" value="Unassembled WGS sequence"/>
</dbReference>
<dbReference type="RefSeq" id="WP_128208731.1">
    <property type="nucleotide sequence ID" value="NZ_JBHRSO010000018.1"/>
</dbReference>
<dbReference type="AlphaFoldDB" id="A0A443JKM2"/>
<proteinExistence type="predicted"/>
<comment type="caution">
    <text evidence="2">The sequence shown here is derived from an EMBL/GenBank/DDBJ whole genome shotgun (WGS) entry which is preliminary data.</text>
</comment>
<dbReference type="Gene3D" id="3.40.50.1110">
    <property type="entry name" value="SGNH hydrolase"/>
    <property type="match status" value="1"/>
</dbReference>
<dbReference type="Pfam" id="PF13472">
    <property type="entry name" value="Lipase_GDSL_2"/>
    <property type="match status" value="1"/>
</dbReference>
<evidence type="ECO:0000313" key="3">
    <source>
        <dbReference type="Proteomes" id="UP000284476"/>
    </source>
</evidence>